<dbReference type="PANTHER" id="PTHR43821:SF1">
    <property type="entry name" value="NAD(P)H NITROREDUCTASE YDJA-RELATED"/>
    <property type="match status" value="1"/>
</dbReference>
<feature type="domain" description="Nitroreductase" evidence="9">
    <location>
        <begin position="28"/>
        <end position="188"/>
    </location>
</feature>
<keyword evidence="5 7" id="KW-0560">Oxidoreductase</keyword>
<keyword evidence="2 7" id="KW-0285">Flavoprotein</keyword>
<dbReference type="EC" id="1.-.-.-" evidence="7"/>
<evidence type="ECO:0000256" key="5">
    <source>
        <dbReference type="ARBA" id="ARBA00023002"/>
    </source>
</evidence>
<protein>
    <recommendedName>
        <fullName evidence="7">Putative NAD(P)H nitroreductase</fullName>
        <ecNumber evidence="7">1.-.-.-</ecNumber>
    </recommendedName>
</protein>
<dbReference type="PIRSF" id="PIRSF000232">
    <property type="entry name" value="YdjA"/>
    <property type="match status" value="1"/>
</dbReference>
<reference evidence="10 11" key="1">
    <citation type="journal article" date="2019" name="Nat. Microbiol.">
        <title>Mediterranean grassland soil C-N compound turnover is dependent on rainfall and depth, and is mediated by genomically divergent microorganisms.</title>
        <authorList>
            <person name="Diamond S."/>
            <person name="Andeer P.F."/>
            <person name="Li Z."/>
            <person name="Crits-Christoph A."/>
            <person name="Burstein D."/>
            <person name="Anantharaman K."/>
            <person name="Lane K.R."/>
            <person name="Thomas B.C."/>
            <person name="Pan C."/>
            <person name="Northen T.R."/>
            <person name="Banfield J.F."/>
        </authorList>
    </citation>
    <scope>NUCLEOTIDE SEQUENCE [LARGE SCALE GENOMIC DNA]</scope>
    <source>
        <strain evidence="10">NP_4</strain>
    </source>
</reference>
<sequence length="208" mass="23327">MDEVEAAHVWGSEAGMQDTKQMSVLDAIVTRRSIPQFQPTPVPREIIQRLLDAAVWVPNHRLTEPWQFHVLGESAKRRFAELRRDSRAAAMPNPTAPEVKPALQKVVEDTVSTPVIIIVTARGHDDPELKEENYWAAFGAAYAFMLGAWSLGIGTYFRSGPLRDAPALRELLRLSPDQRVIGFLYAGYPATVPQKRRTPASQKTVWLD</sequence>
<evidence type="ECO:0000313" key="11">
    <source>
        <dbReference type="Proteomes" id="UP000319353"/>
    </source>
</evidence>
<proteinExistence type="inferred from homology"/>
<dbReference type="CDD" id="cd02135">
    <property type="entry name" value="YdjA-like"/>
    <property type="match status" value="1"/>
</dbReference>
<gene>
    <name evidence="10" type="ORF">E6H01_06995</name>
</gene>
<keyword evidence="6 7" id="KW-0520">NAD</keyword>
<dbReference type="InterPro" id="IPR029479">
    <property type="entry name" value="Nitroreductase"/>
</dbReference>
<evidence type="ECO:0000313" key="10">
    <source>
        <dbReference type="EMBL" id="TMJ02296.1"/>
    </source>
</evidence>
<comment type="similarity">
    <text evidence="1 7">Belongs to the nitroreductase family.</text>
</comment>
<evidence type="ECO:0000256" key="1">
    <source>
        <dbReference type="ARBA" id="ARBA00007118"/>
    </source>
</evidence>
<accession>A0A537L2R7</accession>
<keyword evidence="3 7" id="KW-0288">FMN</keyword>
<evidence type="ECO:0000256" key="8">
    <source>
        <dbReference type="PIRSR" id="PIRSR000232-1"/>
    </source>
</evidence>
<dbReference type="Pfam" id="PF00881">
    <property type="entry name" value="Nitroreductase"/>
    <property type="match status" value="1"/>
</dbReference>
<comment type="caution">
    <text evidence="10">The sequence shown here is derived from an EMBL/GenBank/DDBJ whole genome shotgun (WGS) entry which is preliminary data.</text>
</comment>
<evidence type="ECO:0000256" key="3">
    <source>
        <dbReference type="ARBA" id="ARBA00022643"/>
    </source>
</evidence>
<dbReference type="SUPFAM" id="SSF55469">
    <property type="entry name" value="FMN-dependent nitroreductase-like"/>
    <property type="match status" value="1"/>
</dbReference>
<dbReference type="GO" id="GO:0016491">
    <property type="term" value="F:oxidoreductase activity"/>
    <property type="evidence" value="ECO:0007669"/>
    <property type="project" value="UniProtKB-UniRule"/>
</dbReference>
<dbReference type="InterPro" id="IPR000415">
    <property type="entry name" value="Nitroreductase-like"/>
</dbReference>
<evidence type="ECO:0000256" key="4">
    <source>
        <dbReference type="ARBA" id="ARBA00022857"/>
    </source>
</evidence>
<dbReference type="InterPro" id="IPR026021">
    <property type="entry name" value="YdjA-like"/>
</dbReference>
<feature type="binding site" evidence="8">
    <location>
        <position position="60"/>
    </location>
    <ligand>
        <name>FMN</name>
        <dbReference type="ChEBI" id="CHEBI:58210"/>
        <note>ligand shared between dimeric partners</note>
    </ligand>
</feature>
<feature type="binding site" description="in other chain" evidence="8">
    <location>
        <begin position="31"/>
        <end position="33"/>
    </location>
    <ligand>
        <name>FMN</name>
        <dbReference type="ChEBI" id="CHEBI:58210"/>
        <note>ligand shared between dimeric partners</note>
    </ligand>
</feature>
<evidence type="ECO:0000259" key="9">
    <source>
        <dbReference type="Pfam" id="PF00881"/>
    </source>
</evidence>
<dbReference type="AlphaFoldDB" id="A0A537L2R7"/>
<keyword evidence="4 7" id="KW-0521">NADP</keyword>
<evidence type="ECO:0000256" key="7">
    <source>
        <dbReference type="PIRNR" id="PIRNR000232"/>
    </source>
</evidence>
<name>A0A537L2R7_9BACT</name>
<dbReference type="PANTHER" id="PTHR43821">
    <property type="entry name" value="NAD(P)H NITROREDUCTASE YDJA-RELATED"/>
    <property type="match status" value="1"/>
</dbReference>
<dbReference type="EMBL" id="VBAL01000084">
    <property type="protein sequence ID" value="TMJ02296.1"/>
    <property type="molecule type" value="Genomic_DNA"/>
</dbReference>
<dbReference type="Gene3D" id="3.40.109.10">
    <property type="entry name" value="NADH Oxidase"/>
    <property type="match status" value="1"/>
</dbReference>
<comment type="cofactor">
    <cofactor evidence="8">
        <name>FMN</name>
        <dbReference type="ChEBI" id="CHEBI:58210"/>
    </cofactor>
    <text evidence="8">Binds 1 FMN per subunit.</text>
</comment>
<evidence type="ECO:0000256" key="6">
    <source>
        <dbReference type="ARBA" id="ARBA00023027"/>
    </source>
</evidence>
<dbReference type="Proteomes" id="UP000319353">
    <property type="component" value="Unassembled WGS sequence"/>
</dbReference>
<dbReference type="InterPro" id="IPR052530">
    <property type="entry name" value="NAD(P)H_nitroreductase"/>
</dbReference>
<evidence type="ECO:0000256" key="2">
    <source>
        <dbReference type="ARBA" id="ARBA00022630"/>
    </source>
</evidence>
<organism evidence="10 11">
    <name type="scientific">Candidatus Segetimicrobium genomatis</name>
    <dbReference type="NCBI Taxonomy" id="2569760"/>
    <lineage>
        <taxon>Bacteria</taxon>
        <taxon>Bacillati</taxon>
        <taxon>Candidatus Sysuimicrobiota</taxon>
        <taxon>Candidatus Sysuimicrobiia</taxon>
        <taxon>Candidatus Sysuimicrobiales</taxon>
        <taxon>Candidatus Segetimicrobiaceae</taxon>
        <taxon>Candidatus Segetimicrobium</taxon>
    </lineage>
</organism>